<feature type="region of interest" description="Disordered" evidence="1">
    <location>
        <begin position="146"/>
        <end position="215"/>
    </location>
</feature>
<feature type="compositionally biased region" description="Polar residues" evidence="1">
    <location>
        <begin position="110"/>
        <end position="123"/>
    </location>
</feature>
<proteinExistence type="predicted"/>
<organism evidence="2 3">
    <name type="scientific">Enhygromyxa salina</name>
    <dbReference type="NCBI Taxonomy" id="215803"/>
    <lineage>
        <taxon>Bacteria</taxon>
        <taxon>Pseudomonadati</taxon>
        <taxon>Myxococcota</taxon>
        <taxon>Polyangia</taxon>
        <taxon>Nannocystales</taxon>
        <taxon>Nannocystaceae</taxon>
        <taxon>Enhygromyxa</taxon>
    </lineage>
</organism>
<comment type="caution">
    <text evidence="2">The sequence shown here is derived from an EMBL/GenBank/DDBJ whole genome shotgun (WGS) entry which is preliminary data.</text>
</comment>
<sequence length="215" mass="23082">MQHASDDTGDRGDPRGTRALKQGAQGARTVSPTASSNYESGVVGGDSPSATATATHRAANATRQRRAQSQLDGFGPRVGTGNRARRASSRWRLTSSSGSSENSSGLRAWSSGTPTHPTASTSSRPRRTPQARGCAGFARARVAFEAAQGSSPSIRQLAISGSRAQHQSRPSFLAARMPQTAPKRDPRRYRSDRWERTTRLSGRRYAPSHTPLLDR</sequence>
<dbReference type="EMBL" id="PVNL01000135">
    <property type="protein sequence ID" value="PRP96248.1"/>
    <property type="molecule type" value="Genomic_DNA"/>
</dbReference>
<accession>A0A2S9XTP2</accession>
<gene>
    <name evidence="2" type="ORF">ENSA7_70620</name>
</gene>
<evidence type="ECO:0000313" key="3">
    <source>
        <dbReference type="Proteomes" id="UP000238823"/>
    </source>
</evidence>
<reference evidence="2 3" key="1">
    <citation type="submission" date="2018-03" db="EMBL/GenBank/DDBJ databases">
        <title>Draft Genome Sequences of the Obligatory Marine Myxobacteria Enhygromyxa salina SWB007.</title>
        <authorList>
            <person name="Poehlein A."/>
            <person name="Moghaddam J.A."/>
            <person name="Harms H."/>
            <person name="Alanjari M."/>
            <person name="Koenig G.M."/>
            <person name="Daniel R."/>
            <person name="Schaeberle T.F."/>
        </authorList>
    </citation>
    <scope>NUCLEOTIDE SEQUENCE [LARGE SCALE GENOMIC DNA]</scope>
    <source>
        <strain evidence="2 3">SWB007</strain>
    </source>
</reference>
<evidence type="ECO:0000256" key="1">
    <source>
        <dbReference type="SAM" id="MobiDB-lite"/>
    </source>
</evidence>
<evidence type="ECO:0000313" key="2">
    <source>
        <dbReference type="EMBL" id="PRP96248.1"/>
    </source>
</evidence>
<dbReference type="Proteomes" id="UP000238823">
    <property type="component" value="Unassembled WGS sequence"/>
</dbReference>
<name>A0A2S9XTP2_9BACT</name>
<dbReference type="AlphaFoldDB" id="A0A2S9XTP2"/>
<feature type="compositionally biased region" description="Low complexity" evidence="1">
    <location>
        <begin position="90"/>
        <end position="105"/>
    </location>
</feature>
<feature type="region of interest" description="Disordered" evidence="1">
    <location>
        <begin position="1"/>
        <end position="134"/>
    </location>
</feature>
<feature type="compositionally biased region" description="Basic and acidic residues" evidence="1">
    <location>
        <begin position="182"/>
        <end position="198"/>
    </location>
</feature>
<feature type="compositionally biased region" description="Polar residues" evidence="1">
    <location>
        <begin position="28"/>
        <end position="39"/>
    </location>
</feature>
<feature type="compositionally biased region" description="Low complexity" evidence="1">
    <location>
        <begin position="50"/>
        <end position="62"/>
    </location>
</feature>
<feature type="compositionally biased region" description="Basic and acidic residues" evidence="1">
    <location>
        <begin position="1"/>
        <end position="16"/>
    </location>
</feature>
<protein>
    <submittedName>
        <fullName evidence="2">Uncharacterized protein</fullName>
    </submittedName>
</protein>